<dbReference type="SUPFAM" id="SSF49503">
    <property type="entry name" value="Cupredoxins"/>
    <property type="match status" value="1"/>
</dbReference>
<feature type="chain" id="PRO_5033012251" description="Phytocyanin domain-containing protein" evidence="1">
    <location>
        <begin position="24"/>
        <end position="130"/>
    </location>
</feature>
<dbReference type="InterPro" id="IPR008972">
    <property type="entry name" value="Cupredoxin"/>
</dbReference>
<feature type="domain" description="Phytocyanin" evidence="2">
    <location>
        <begin position="34"/>
        <end position="57"/>
    </location>
</feature>
<evidence type="ECO:0000313" key="3">
    <source>
        <dbReference type="EMBL" id="KAF9618818.1"/>
    </source>
</evidence>
<reference evidence="3 4" key="1">
    <citation type="submission" date="2020-10" db="EMBL/GenBank/DDBJ databases">
        <title>The Coptis chinensis genome and diversification of protoberbering-type alkaloids.</title>
        <authorList>
            <person name="Wang B."/>
            <person name="Shu S."/>
            <person name="Song C."/>
            <person name="Liu Y."/>
        </authorList>
    </citation>
    <scope>NUCLEOTIDE SEQUENCE [LARGE SCALE GENOMIC DNA]</scope>
    <source>
        <strain evidence="3">HL-2020</strain>
        <tissue evidence="3">Leaf</tissue>
    </source>
</reference>
<keyword evidence="4" id="KW-1185">Reference proteome</keyword>
<sequence length="130" mass="14118">MGFLKKLALMCAVLMATLQVSVSVVYKVGDSSGWTTTGNVDYKQWAASKTFNIGDTIGKFPFIIQAFAYERVALLRYPVPVKSMSLDSGGMIGWKPPIVHHESTQDIHASWFGVLGHVNVPLTTQLGSSA</sequence>
<dbReference type="AlphaFoldDB" id="A0A835M405"/>
<comment type="caution">
    <text evidence="3">The sequence shown here is derived from an EMBL/GenBank/DDBJ whole genome shotgun (WGS) entry which is preliminary data.</text>
</comment>
<dbReference type="EMBL" id="JADFTS010000002">
    <property type="protein sequence ID" value="KAF9618818.1"/>
    <property type="molecule type" value="Genomic_DNA"/>
</dbReference>
<evidence type="ECO:0000313" key="4">
    <source>
        <dbReference type="Proteomes" id="UP000631114"/>
    </source>
</evidence>
<dbReference type="Pfam" id="PF02298">
    <property type="entry name" value="Cu_bind_like"/>
    <property type="match status" value="1"/>
</dbReference>
<evidence type="ECO:0000259" key="2">
    <source>
        <dbReference type="Pfam" id="PF02298"/>
    </source>
</evidence>
<name>A0A835M405_9MAGN</name>
<protein>
    <recommendedName>
        <fullName evidence="2">Phytocyanin domain-containing protein</fullName>
    </recommendedName>
</protein>
<organism evidence="3 4">
    <name type="scientific">Coptis chinensis</name>
    <dbReference type="NCBI Taxonomy" id="261450"/>
    <lineage>
        <taxon>Eukaryota</taxon>
        <taxon>Viridiplantae</taxon>
        <taxon>Streptophyta</taxon>
        <taxon>Embryophyta</taxon>
        <taxon>Tracheophyta</taxon>
        <taxon>Spermatophyta</taxon>
        <taxon>Magnoliopsida</taxon>
        <taxon>Ranunculales</taxon>
        <taxon>Ranunculaceae</taxon>
        <taxon>Coptidoideae</taxon>
        <taxon>Coptis</taxon>
    </lineage>
</organism>
<feature type="signal peptide" evidence="1">
    <location>
        <begin position="1"/>
        <end position="23"/>
    </location>
</feature>
<dbReference type="InterPro" id="IPR003245">
    <property type="entry name" value="Phytocyanin_dom"/>
</dbReference>
<dbReference type="OrthoDB" id="1935534at2759"/>
<accession>A0A835M405</accession>
<dbReference type="Gene3D" id="2.60.40.420">
    <property type="entry name" value="Cupredoxins - blue copper proteins"/>
    <property type="match status" value="1"/>
</dbReference>
<evidence type="ECO:0000256" key="1">
    <source>
        <dbReference type="SAM" id="SignalP"/>
    </source>
</evidence>
<proteinExistence type="predicted"/>
<dbReference type="GO" id="GO:0009055">
    <property type="term" value="F:electron transfer activity"/>
    <property type="evidence" value="ECO:0007669"/>
    <property type="project" value="InterPro"/>
</dbReference>
<keyword evidence="1" id="KW-0732">Signal</keyword>
<gene>
    <name evidence="3" type="ORF">IFM89_002686</name>
</gene>
<dbReference type="Proteomes" id="UP000631114">
    <property type="component" value="Unassembled WGS sequence"/>
</dbReference>